<evidence type="ECO:0000313" key="5">
    <source>
        <dbReference type="EMBL" id="MFD1383537.1"/>
    </source>
</evidence>
<evidence type="ECO:0000313" key="6">
    <source>
        <dbReference type="Proteomes" id="UP001597059"/>
    </source>
</evidence>
<sequence length="223" mass="25604">MQFENLTPRTTIRHTVQKALRDAILRGELLPGSKLVESRLASQFGTSRAPVREAISALVQEGFIEASPFEGYSIRKLTPKRLLDLYQMRIGLERLAFELIWEKRTDQFFNELDQRCNYLKEAILAEDKPRSLEAELSFHSTVYEFADNELLLSSWKTLAGRLQIYWALHQKIHNRKGPALSGHDKYIEFAKGESLSDMLHEITSHVTKGMPTVASSIQRQEQS</sequence>
<dbReference type="Gene3D" id="1.10.10.10">
    <property type="entry name" value="Winged helix-like DNA-binding domain superfamily/Winged helix DNA-binding domain"/>
    <property type="match status" value="1"/>
</dbReference>
<comment type="caution">
    <text evidence="5">The sequence shown here is derived from an EMBL/GenBank/DDBJ whole genome shotgun (WGS) entry which is preliminary data.</text>
</comment>
<dbReference type="CDD" id="cd07377">
    <property type="entry name" value="WHTH_GntR"/>
    <property type="match status" value="1"/>
</dbReference>
<dbReference type="EMBL" id="JBHTMN010000011">
    <property type="protein sequence ID" value="MFD1383537.1"/>
    <property type="molecule type" value="Genomic_DNA"/>
</dbReference>
<dbReference type="PROSITE" id="PS50949">
    <property type="entry name" value="HTH_GNTR"/>
    <property type="match status" value="1"/>
</dbReference>
<dbReference type="Proteomes" id="UP001597059">
    <property type="component" value="Unassembled WGS sequence"/>
</dbReference>
<dbReference type="InterPro" id="IPR036388">
    <property type="entry name" value="WH-like_DNA-bd_sf"/>
</dbReference>
<keyword evidence="2" id="KW-0238">DNA-binding</keyword>
<dbReference type="PANTHER" id="PTHR43537">
    <property type="entry name" value="TRANSCRIPTIONAL REGULATOR, GNTR FAMILY"/>
    <property type="match status" value="1"/>
</dbReference>
<proteinExistence type="predicted"/>
<dbReference type="Pfam" id="PF00392">
    <property type="entry name" value="GntR"/>
    <property type="match status" value="1"/>
</dbReference>
<dbReference type="RefSeq" id="WP_377366906.1">
    <property type="nucleotide sequence ID" value="NZ_JBHTMN010000011.1"/>
</dbReference>
<dbReference type="SMART" id="SM00345">
    <property type="entry name" value="HTH_GNTR"/>
    <property type="match status" value="1"/>
</dbReference>
<dbReference type="Pfam" id="PF07729">
    <property type="entry name" value="FCD"/>
    <property type="match status" value="1"/>
</dbReference>
<evidence type="ECO:0000256" key="1">
    <source>
        <dbReference type="ARBA" id="ARBA00023015"/>
    </source>
</evidence>
<dbReference type="SUPFAM" id="SSF46785">
    <property type="entry name" value="Winged helix' DNA-binding domain"/>
    <property type="match status" value="1"/>
</dbReference>
<dbReference type="Gene3D" id="1.20.120.530">
    <property type="entry name" value="GntR ligand-binding domain-like"/>
    <property type="match status" value="1"/>
</dbReference>
<dbReference type="InterPro" id="IPR036390">
    <property type="entry name" value="WH_DNA-bd_sf"/>
</dbReference>
<accession>A0ABW4B027</accession>
<dbReference type="InterPro" id="IPR008920">
    <property type="entry name" value="TF_FadR/GntR_C"/>
</dbReference>
<evidence type="ECO:0000256" key="2">
    <source>
        <dbReference type="ARBA" id="ARBA00023125"/>
    </source>
</evidence>
<reference evidence="6" key="1">
    <citation type="journal article" date="2019" name="Int. J. Syst. Evol. Microbiol.">
        <title>The Global Catalogue of Microorganisms (GCM) 10K type strain sequencing project: providing services to taxonomists for standard genome sequencing and annotation.</title>
        <authorList>
            <consortium name="The Broad Institute Genomics Platform"/>
            <consortium name="The Broad Institute Genome Sequencing Center for Infectious Disease"/>
            <person name="Wu L."/>
            <person name="Ma J."/>
        </authorList>
    </citation>
    <scope>NUCLEOTIDE SEQUENCE [LARGE SCALE GENOMIC DNA]</scope>
    <source>
        <strain evidence="6">JCM 30774</strain>
    </source>
</reference>
<name>A0ABW4B027_9GAMM</name>
<evidence type="ECO:0000256" key="3">
    <source>
        <dbReference type="ARBA" id="ARBA00023163"/>
    </source>
</evidence>
<dbReference type="PANTHER" id="PTHR43537:SF45">
    <property type="entry name" value="GNTR FAMILY REGULATORY PROTEIN"/>
    <property type="match status" value="1"/>
</dbReference>
<gene>
    <name evidence="5" type="ORF">ACFQ45_09175</name>
</gene>
<keyword evidence="3" id="KW-0804">Transcription</keyword>
<keyword evidence="1" id="KW-0805">Transcription regulation</keyword>
<dbReference type="InterPro" id="IPR011711">
    <property type="entry name" value="GntR_C"/>
</dbReference>
<feature type="domain" description="HTH gntR-type" evidence="4">
    <location>
        <begin position="10"/>
        <end position="77"/>
    </location>
</feature>
<evidence type="ECO:0000259" key="4">
    <source>
        <dbReference type="PROSITE" id="PS50949"/>
    </source>
</evidence>
<dbReference type="InterPro" id="IPR000524">
    <property type="entry name" value="Tscrpt_reg_HTH_GntR"/>
</dbReference>
<keyword evidence="6" id="KW-1185">Reference proteome</keyword>
<dbReference type="SUPFAM" id="SSF48008">
    <property type="entry name" value="GntR ligand-binding domain-like"/>
    <property type="match status" value="1"/>
</dbReference>
<organism evidence="5 6">
    <name type="scientific">Rhodanobacter aciditrophus</name>
    <dbReference type="NCBI Taxonomy" id="1623218"/>
    <lineage>
        <taxon>Bacteria</taxon>
        <taxon>Pseudomonadati</taxon>
        <taxon>Pseudomonadota</taxon>
        <taxon>Gammaproteobacteria</taxon>
        <taxon>Lysobacterales</taxon>
        <taxon>Rhodanobacteraceae</taxon>
        <taxon>Rhodanobacter</taxon>
    </lineage>
</organism>
<dbReference type="PRINTS" id="PR00035">
    <property type="entry name" value="HTHGNTR"/>
</dbReference>
<protein>
    <submittedName>
        <fullName evidence="5">GntR family transcriptional regulator</fullName>
    </submittedName>
</protein>